<feature type="signal peptide" evidence="3">
    <location>
        <begin position="1"/>
        <end position="29"/>
    </location>
</feature>
<evidence type="ECO:0000256" key="2">
    <source>
        <dbReference type="ARBA" id="ARBA00022729"/>
    </source>
</evidence>
<protein>
    <submittedName>
        <fullName evidence="4">G7705 protein</fullName>
    </submittedName>
</protein>
<dbReference type="Pfam" id="PF04885">
    <property type="entry name" value="Stig1"/>
    <property type="match status" value="1"/>
</dbReference>
<dbReference type="EMBL" id="CAXHTA020000011">
    <property type="protein sequence ID" value="CAL5224936.1"/>
    <property type="molecule type" value="Genomic_DNA"/>
</dbReference>
<dbReference type="Proteomes" id="UP001497392">
    <property type="component" value="Unassembled WGS sequence"/>
</dbReference>
<comment type="caution">
    <text evidence="4">The sequence shown here is derived from an EMBL/GenBank/DDBJ whole genome shotgun (WGS) entry which is preliminary data.</text>
</comment>
<evidence type="ECO:0000256" key="1">
    <source>
        <dbReference type="ARBA" id="ARBA00006010"/>
    </source>
</evidence>
<keyword evidence="5" id="KW-1185">Reference proteome</keyword>
<reference evidence="4 5" key="1">
    <citation type="submission" date="2024-06" db="EMBL/GenBank/DDBJ databases">
        <authorList>
            <person name="Kraege A."/>
            <person name="Thomma B."/>
        </authorList>
    </citation>
    <scope>NUCLEOTIDE SEQUENCE [LARGE SCALE GENOMIC DNA]</scope>
</reference>
<gene>
    <name evidence="4" type="primary">g7705</name>
    <name evidence="4" type="ORF">VP750_LOCUS6595</name>
</gene>
<dbReference type="InterPro" id="IPR006969">
    <property type="entry name" value="Stig-like"/>
</dbReference>
<name>A0ABP1FZN8_9CHLO</name>
<proteinExistence type="inferred from homology"/>
<evidence type="ECO:0000313" key="4">
    <source>
        <dbReference type="EMBL" id="CAL5224936.1"/>
    </source>
</evidence>
<dbReference type="PANTHER" id="PTHR33227:SF48">
    <property type="entry name" value="STIGMA-SPECIFIC STIG1-LIKE PROTEIN 4"/>
    <property type="match status" value="1"/>
</dbReference>
<feature type="chain" id="PRO_5046533695" evidence="3">
    <location>
        <begin position="30"/>
        <end position="438"/>
    </location>
</feature>
<evidence type="ECO:0000313" key="5">
    <source>
        <dbReference type="Proteomes" id="UP001497392"/>
    </source>
</evidence>
<comment type="similarity">
    <text evidence="1">Belongs to the STIG1 family.</text>
</comment>
<keyword evidence="2 3" id="KW-0732">Signal</keyword>
<accession>A0ABP1FZN8</accession>
<organism evidence="4 5">
    <name type="scientific">Coccomyxa viridis</name>
    <dbReference type="NCBI Taxonomy" id="1274662"/>
    <lineage>
        <taxon>Eukaryota</taxon>
        <taxon>Viridiplantae</taxon>
        <taxon>Chlorophyta</taxon>
        <taxon>core chlorophytes</taxon>
        <taxon>Trebouxiophyceae</taxon>
        <taxon>Trebouxiophyceae incertae sedis</taxon>
        <taxon>Coccomyxaceae</taxon>
        <taxon>Coccomyxa</taxon>
    </lineage>
</organism>
<dbReference type="PANTHER" id="PTHR33227">
    <property type="entry name" value="STIGMA-SPECIFIC STIG1-LIKE PROTEIN 3"/>
    <property type="match status" value="1"/>
</dbReference>
<sequence>MQVVSLEVVLMRWHSIAVLLAALCSACHALHPDVLSSVSETPRQRRRRRLAAQPAIQTDPGADGIAIGLDGNVYSDTAITAAVAQVGQLGPLNPKVAVCHFPASDRSQYTVKYLAVVPLIAAQLVKNGDFLAPSYPQQKYGYGCILYDHFCSTATAEPCNLHGTCQTNNTCFCSNSFDTCRPRDMTSGCETNTGSDFNNCGACGNVCADGQTCCNGVCVDLNTDQNNCGVCNFLCNTIPGTQTGVCTGGQCTVSCDPSAPTTCQTNSGLFCVNLNSNPNFCGTCNTTCPSDINNRGTRLCSNGTCGIQCSQLYPTQCGATDQGDSDCANLNGDILNCGSCGTVCPTDPSAITICSQGTCIFQCTGGTTKCGTIFNPICTNTLSDNNNCGSCGFVCQSSYSCVSGVCTNTNFGKKLLEFPSEETGDEAAEDMEGALAEA</sequence>
<evidence type="ECO:0000256" key="3">
    <source>
        <dbReference type="SAM" id="SignalP"/>
    </source>
</evidence>